<gene>
    <name evidence="1" type="ORF">OJ996_01630</name>
</gene>
<evidence type="ECO:0000313" key="2">
    <source>
        <dbReference type="Proteomes" id="UP001165653"/>
    </source>
</evidence>
<reference evidence="1" key="1">
    <citation type="submission" date="2022-10" db="EMBL/GenBank/DDBJ databases">
        <title>Luteolibacter sp. GHJ8, whole genome shotgun sequencing project.</title>
        <authorList>
            <person name="Zhao G."/>
            <person name="Shen L."/>
        </authorList>
    </citation>
    <scope>NUCLEOTIDE SEQUENCE</scope>
    <source>
        <strain evidence="1">GHJ8</strain>
    </source>
</reference>
<dbReference type="Proteomes" id="UP001165653">
    <property type="component" value="Unassembled WGS sequence"/>
</dbReference>
<comment type="caution">
    <text evidence="1">The sequence shown here is derived from an EMBL/GenBank/DDBJ whole genome shotgun (WGS) entry which is preliminary data.</text>
</comment>
<protein>
    <submittedName>
        <fullName evidence="1">Uncharacterized protein</fullName>
    </submittedName>
</protein>
<accession>A0ABT3FYC5</accession>
<proteinExistence type="predicted"/>
<dbReference type="RefSeq" id="WP_264510489.1">
    <property type="nucleotide sequence ID" value="NZ_JAPDDR010000001.1"/>
</dbReference>
<name>A0ABT3FYC5_9BACT</name>
<dbReference type="EMBL" id="JAPDDR010000001">
    <property type="protein sequence ID" value="MCW1912254.1"/>
    <property type="molecule type" value="Genomic_DNA"/>
</dbReference>
<keyword evidence="2" id="KW-1185">Reference proteome</keyword>
<organism evidence="1 2">
    <name type="scientific">Luteolibacter rhizosphaerae</name>
    <dbReference type="NCBI Taxonomy" id="2989719"/>
    <lineage>
        <taxon>Bacteria</taxon>
        <taxon>Pseudomonadati</taxon>
        <taxon>Verrucomicrobiota</taxon>
        <taxon>Verrucomicrobiia</taxon>
        <taxon>Verrucomicrobiales</taxon>
        <taxon>Verrucomicrobiaceae</taxon>
        <taxon>Luteolibacter</taxon>
    </lineage>
</organism>
<evidence type="ECO:0000313" key="1">
    <source>
        <dbReference type="EMBL" id="MCW1912254.1"/>
    </source>
</evidence>
<sequence>MKKTPVTRFEFFGGPEDGRILDAEALQLLAEISPERGPERISMLIELEPGESEPEQAFWAGSYVAGSAREGTLEYHWAELDA</sequence>